<keyword evidence="6" id="KW-1185">Reference proteome</keyword>
<dbReference type="Gene3D" id="2.40.170.20">
    <property type="entry name" value="TonB-dependent receptor, beta-barrel domain"/>
    <property type="match status" value="1"/>
</dbReference>
<feature type="chain" id="PRO_5016268459" evidence="4">
    <location>
        <begin position="22"/>
        <end position="588"/>
    </location>
</feature>
<proteinExistence type="predicted"/>
<dbReference type="EMBL" id="PPEI02000001">
    <property type="protein sequence ID" value="PWN67466.1"/>
    <property type="molecule type" value="Genomic_DNA"/>
</dbReference>
<organism evidence="5 6">
    <name type="scientific">Chryseobacterium oncorhynchi</name>
    <dbReference type="NCBI Taxonomy" id="741074"/>
    <lineage>
        <taxon>Bacteria</taxon>
        <taxon>Pseudomonadati</taxon>
        <taxon>Bacteroidota</taxon>
        <taxon>Flavobacteriia</taxon>
        <taxon>Flavobacteriales</taxon>
        <taxon>Weeksellaceae</taxon>
        <taxon>Chryseobacterium group</taxon>
        <taxon>Chryseobacterium</taxon>
    </lineage>
</organism>
<evidence type="ECO:0000256" key="2">
    <source>
        <dbReference type="ARBA" id="ARBA00023136"/>
    </source>
</evidence>
<keyword evidence="3" id="KW-0998">Cell outer membrane</keyword>
<evidence type="ECO:0000256" key="3">
    <source>
        <dbReference type="ARBA" id="ARBA00023237"/>
    </source>
</evidence>
<feature type="signal peptide" evidence="4">
    <location>
        <begin position="1"/>
        <end position="21"/>
    </location>
</feature>
<gene>
    <name evidence="5" type="ORF">C1638_002415</name>
</gene>
<dbReference type="InterPro" id="IPR036942">
    <property type="entry name" value="Beta-barrel_TonB_sf"/>
</dbReference>
<evidence type="ECO:0000313" key="5">
    <source>
        <dbReference type="EMBL" id="PWN67466.1"/>
    </source>
</evidence>
<dbReference type="OrthoDB" id="1264254at2"/>
<accession>A0A316X3Y3</accession>
<dbReference type="RefSeq" id="WP_109617859.1">
    <property type="nucleotide sequence ID" value="NZ_PPEI02000001.1"/>
</dbReference>
<reference evidence="5" key="1">
    <citation type="submission" date="2018-04" db="EMBL/GenBank/DDBJ databases">
        <title>Draft Genome Sequences of Chryseobacterium lactis NCTC11390T isolated from milk, Chryseobacterium oncorhynchi 701B-08T from rainbow trout, and Chryseobacterium viscerum 687B-08T from diseased fish.</title>
        <authorList>
            <person name="Jeong J.-J."/>
            <person name="Lee Y.J."/>
            <person name="Pathiraja D."/>
            <person name="Park B."/>
            <person name="Choi I.-G."/>
            <person name="Kim K.D."/>
        </authorList>
    </citation>
    <scope>NUCLEOTIDE SEQUENCE [LARGE SCALE GENOMIC DNA]</scope>
    <source>
        <strain evidence="5">701B-08</strain>
    </source>
</reference>
<evidence type="ECO:0000256" key="1">
    <source>
        <dbReference type="ARBA" id="ARBA00004442"/>
    </source>
</evidence>
<name>A0A316X3Y3_9FLAO</name>
<protein>
    <submittedName>
        <fullName evidence="5">TonB-dependent receptor</fullName>
    </submittedName>
</protein>
<dbReference type="SUPFAM" id="SSF56935">
    <property type="entry name" value="Porins"/>
    <property type="match status" value="1"/>
</dbReference>
<evidence type="ECO:0000313" key="6">
    <source>
        <dbReference type="Proteomes" id="UP000236182"/>
    </source>
</evidence>
<comment type="caution">
    <text evidence="5">The sequence shown here is derived from an EMBL/GenBank/DDBJ whole genome shotgun (WGS) entry which is preliminary data.</text>
</comment>
<keyword evidence="5" id="KW-0675">Receptor</keyword>
<dbReference type="GO" id="GO:0009279">
    <property type="term" value="C:cell outer membrane"/>
    <property type="evidence" value="ECO:0007669"/>
    <property type="project" value="UniProtKB-SubCell"/>
</dbReference>
<comment type="subcellular location">
    <subcellularLocation>
        <location evidence="1">Cell outer membrane</location>
    </subcellularLocation>
</comment>
<sequence>MNKKIQLLSILFLGVSQFAFSQIKEEKLVLNKKREPEVKKIEKKKTSVETIKNYPPEEKSQNPVKYIITDVPAVSDFKTSTIQGEDVAPKFDGTAQNNYVQFGMGNYGKILLDGNVSKVLQNKIEVGADVHLLSTSGLKKDYDWKSKQTSASIGAFLNSYGEKGKFNLNAEYGLNNYNYYGIYALEPASDVDLKQKVNQFKVNGYYDFYSNEILNDVRVKSSFLKDHFDAQENQVSILANLSKHAVELGKSGINLNADLGVGLEAVKTDFEIGNKNSSNFFNTNLAPKVTFRKGESYLMLGSSFSFLNAKNSNTQMEQMKNNKTYWFPQAEFQVAAAKEFKFYGGVDGGLKLNTYGDLLQANPYALSDQYLKPTETKYHFYVGLRGDIDETLKYDFSAGFGKMKDIMFFKANNLFDNNYTLNRSAYDFGNTFSAVYDDGNVSDIKGSVQYFPLENLIIDGEVRFTKYSLKNYDNIYNVPLVNASIGAKYTMLDKKLLLGFKGIFASDRTTNSYAIEGVGSPNMIFQSTENTNDKVGGYADLNLSAEYKIHKNFSIFALGNNLLSSKYQTYKGYKVLGAQILGGVKITF</sequence>
<keyword evidence="2" id="KW-0472">Membrane</keyword>
<evidence type="ECO:0000256" key="4">
    <source>
        <dbReference type="SAM" id="SignalP"/>
    </source>
</evidence>
<dbReference type="Proteomes" id="UP000236182">
    <property type="component" value="Unassembled WGS sequence"/>
</dbReference>
<dbReference type="AlphaFoldDB" id="A0A316X3Y3"/>
<keyword evidence="4" id="KW-0732">Signal</keyword>